<dbReference type="PANTHER" id="PTHR31343">
    <property type="entry name" value="T15D22.8"/>
    <property type="match status" value="1"/>
</dbReference>
<evidence type="ECO:0000313" key="3">
    <source>
        <dbReference type="Proteomes" id="UP000197138"/>
    </source>
</evidence>
<evidence type="ECO:0000256" key="1">
    <source>
        <dbReference type="SAM" id="MobiDB-lite"/>
    </source>
</evidence>
<dbReference type="AlphaFoldDB" id="A0A218W5U5"/>
<proteinExistence type="predicted"/>
<dbReference type="Pfam" id="PF05623">
    <property type="entry name" value="DUF789"/>
    <property type="match status" value="1"/>
</dbReference>
<organism evidence="2 3">
    <name type="scientific">Punica granatum</name>
    <name type="common">Pomegranate</name>
    <dbReference type="NCBI Taxonomy" id="22663"/>
    <lineage>
        <taxon>Eukaryota</taxon>
        <taxon>Viridiplantae</taxon>
        <taxon>Streptophyta</taxon>
        <taxon>Embryophyta</taxon>
        <taxon>Tracheophyta</taxon>
        <taxon>Spermatophyta</taxon>
        <taxon>Magnoliopsida</taxon>
        <taxon>eudicotyledons</taxon>
        <taxon>Gunneridae</taxon>
        <taxon>Pentapetalae</taxon>
        <taxon>rosids</taxon>
        <taxon>malvids</taxon>
        <taxon>Myrtales</taxon>
        <taxon>Lythraceae</taxon>
        <taxon>Punica</taxon>
    </lineage>
</organism>
<dbReference type="Proteomes" id="UP000197138">
    <property type="component" value="Unassembled WGS sequence"/>
</dbReference>
<dbReference type="EMBL" id="MTKT01005369">
    <property type="protein sequence ID" value="OWM68016.1"/>
    <property type="molecule type" value="Genomic_DNA"/>
</dbReference>
<feature type="compositionally biased region" description="Low complexity" evidence="1">
    <location>
        <begin position="184"/>
        <end position="193"/>
    </location>
</feature>
<evidence type="ECO:0000313" key="2">
    <source>
        <dbReference type="EMBL" id="OWM68016.1"/>
    </source>
</evidence>
<dbReference type="InterPro" id="IPR008507">
    <property type="entry name" value="DUF789"/>
</dbReference>
<gene>
    <name evidence="2" type="ORF">CDL15_Pgr017584</name>
</gene>
<reference evidence="3" key="1">
    <citation type="journal article" date="2017" name="Plant J.">
        <title>The pomegranate (Punica granatum L.) genome and the genomics of punicalagin biosynthesis.</title>
        <authorList>
            <person name="Qin G."/>
            <person name="Xu C."/>
            <person name="Ming R."/>
            <person name="Tang H."/>
            <person name="Guyot R."/>
            <person name="Kramer E.M."/>
            <person name="Hu Y."/>
            <person name="Yi X."/>
            <person name="Qi Y."/>
            <person name="Xu X."/>
            <person name="Gao Z."/>
            <person name="Pan H."/>
            <person name="Jian J."/>
            <person name="Tian Y."/>
            <person name="Yue Z."/>
            <person name="Xu Y."/>
        </authorList>
    </citation>
    <scope>NUCLEOTIDE SEQUENCE [LARGE SCALE GENOMIC DNA]</scope>
    <source>
        <strain evidence="3">cv. Dabenzi</strain>
    </source>
</reference>
<sequence>MLGAGLKFGRGEDRFYSSAKARRARQSFQRDSLRRAQSDVTPSETSPFPEKPLPVASPDRRPENRTALEPDREPYPEPVVPPLSNLQRFLESITPFVPAQHLSKTAMRGWKTCDVEFQPYFVLGDLWESFKEWSAYGAGVPLVLNDSDCVVQYYVPYLSGIQIFIDTKKTLLKPRRPGEDSYSDYRSSGSEGSSDGEHGWGSKFLREQNHCSLSSGAITPRLESLSMRDQNGALPEDISSDEGESSCSEGHLLFEYFEWNPPYSREPLADKASVTFSCLSCCTGSPHVISDLAQRFPELRTLRSCDLQQSSWISVAWYPIYRIPTGPTLKDLDACFLTYHFLHISMEGANGEQVLRASSRDMDGIPRMPLRAFGLASYKLKESLWNSIGLSDRSHVANSFHEAADDWLRSHQVSHPDFQFFCRRIEKSFVICMLICATAVLVSLLSSGLEECILIAVLLSHSDRWTILLPWVLGRESIIDAKSIGFGG</sequence>
<dbReference type="PANTHER" id="PTHR31343:SF42">
    <property type="entry name" value="T15D22.8"/>
    <property type="match status" value="1"/>
</dbReference>
<feature type="region of interest" description="Disordered" evidence="1">
    <location>
        <begin position="174"/>
        <end position="199"/>
    </location>
</feature>
<evidence type="ECO:0008006" key="4">
    <source>
        <dbReference type="Google" id="ProtNLM"/>
    </source>
</evidence>
<protein>
    <recommendedName>
        <fullName evidence="4">DUF789 domain-containing protein</fullName>
    </recommendedName>
</protein>
<comment type="caution">
    <text evidence="2">The sequence shown here is derived from an EMBL/GenBank/DDBJ whole genome shotgun (WGS) entry which is preliminary data.</text>
</comment>
<accession>A0A218W5U5</accession>
<feature type="region of interest" description="Disordered" evidence="1">
    <location>
        <begin position="13"/>
        <end position="79"/>
    </location>
</feature>
<feature type="compositionally biased region" description="Basic and acidic residues" evidence="1">
    <location>
        <begin position="58"/>
        <end position="75"/>
    </location>
</feature>
<name>A0A218W5U5_PUNGR</name>